<feature type="domain" description="Uroporphyrinogen decarboxylase (URO-D)" evidence="1">
    <location>
        <begin position="75"/>
        <end position="327"/>
    </location>
</feature>
<evidence type="ECO:0000259" key="1">
    <source>
        <dbReference type="Pfam" id="PF01208"/>
    </source>
</evidence>
<dbReference type="Gene3D" id="3.20.20.210">
    <property type="match status" value="2"/>
</dbReference>
<organism evidence="2 3">
    <name type="scientific">Ventrimonas faecis</name>
    <dbReference type="NCBI Taxonomy" id="3133170"/>
    <lineage>
        <taxon>Bacteria</taxon>
        <taxon>Bacillati</taxon>
        <taxon>Bacillota</taxon>
        <taxon>Clostridia</taxon>
        <taxon>Lachnospirales</taxon>
        <taxon>Lachnospiraceae</taxon>
        <taxon>Ventrimonas</taxon>
    </lineage>
</organism>
<keyword evidence="3" id="KW-1185">Reference proteome</keyword>
<evidence type="ECO:0000313" key="3">
    <source>
        <dbReference type="Proteomes" id="UP001437460"/>
    </source>
</evidence>
<gene>
    <name evidence="2" type="ORF">WMO41_11690</name>
</gene>
<dbReference type="PANTHER" id="PTHR47099">
    <property type="entry name" value="METHYLCOBAMIDE:COM METHYLTRANSFERASE MTBA"/>
    <property type="match status" value="1"/>
</dbReference>
<protein>
    <submittedName>
        <fullName evidence="2">Uroporphyrinogen decarboxylase family protein</fullName>
    </submittedName>
</protein>
<accession>A0ABV1HNC1</accession>
<comment type="caution">
    <text evidence="2">The sequence shown here is derived from an EMBL/GenBank/DDBJ whole genome shotgun (WGS) entry which is preliminary data.</text>
</comment>
<dbReference type="InterPro" id="IPR052024">
    <property type="entry name" value="Methanogen_methyltrans"/>
</dbReference>
<sequence>MSENRRQLLKDAMDNKETYRIPMGFWHHFVLGKDQFQGLERPELLDKIVEGHKRYFETIEPDMMKLMNEGFMGYPPVMNNNLETAEDLLAIKSIGPDHPWITEQVKHVRRLVDLFGDKVMTFYNVFAPLQVIRIRLDFYDLKYDRFVYLAEHFPEELHKAGMEIQKDLEILVTKLLTETKLDGIYYCVQNVQSSMYDRETYDRLIRPTEIGVLETANKLSDYNILHICGYAHHKNNLSWYQDYEAKAYNWATFTEGVTIEEGRKLFPGKCVLGGFDNNPQTLIDSGSEEEVCKFVDQLIKENGHRGYIMGADCSIPNNINDGRIHWISRQVKEKENCMKDDRKAVIDAFLNNETEERVPVAFWHHFVSFHNHYSGADPEIYNTVVAEQKKYIDEVKPDFLKIMSDGFFGHPSVCRKTITSVEDLDKVESVGPDHPWITKQVEYVKEICEHAGDDVYKYYNIFSPLQYIRLRFEEYDEDFKKFVRLFHESPEVMEKAARCIAEDTKILVKKLFEETSIDGIYYSVQCVQDKMLTHAGHKKLVEPLDLDVLNYINEFSNKTILHICGYGKYTNNLSWYKDYPVAAYNWAVYSEGITLGEGKKILGDKPVIGGFDNAEGSILYTGTEEELRAEIKKILDEAGTKGVAIGADCTISSDIAPERLELIRKIAAEYTK</sequence>
<dbReference type="SUPFAM" id="SSF51726">
    <property type="entry name" value="UROD/MetE-like"/>
    <property type="match status" value="2"/>
</dbReference>
<dbReference type="InterPro" id="IPR038071">
    <property type="entry name" value="UROD/MetE-like_sf"/>
</dbReference>
<dbReference type="EMBL" id="JBBMFJ010000025">
    <property type="protein sequence ID" value="MEQ2563815.1"/>
    <property type="molecule type" value="Genomic_DNA"/>
</dbReference>
<proteinExistence type="predicted"/>
<dbReference type="Proteomes" id="UP001437460">
    <property type="component" value="Unassembled WGS sequence"/>
</dbReference>
<dbReference type="InterPro" id="IPR000257">
    <property type="entry name" value="Uroporphyrinogen_deCOase"/>
</dbReference>
<feature type="domain" description="Uroporphyrinogen decarboxylase (URO-D)" evidence="1">
    <location>
        <begin position="413"/>
        <end position="669"/>
    </location>
</feature>
<reference evidence="2 3" key="1">
    <citation type="submission" date="2024-03" db="EMBL/GenBank/DDBJ databases">
        <title>Human intestinal bacterial collection.</title>
        <authorList>
            <person name="Pauvert C."/>
            <person name="Hitch T.C.A."/>
            <person name="Clavel T."/>
        </authorList>
    </citation>
    <scope>NUCLEOTIDE SEQUENCE [LARGE SCALE GENOMIC DNA]</scope>
    <source>
        <strain evidence="2 3">CLA-AP-H27</strain>
    </source>
</reference>
<dbReference type="Pfam" id="PF01208">
    <property type="entry name" value="URO-D"/>
    <property type="match status" value="2"/>
</dbReference>
<name>A0ABV1HNC1_9FIRM</name>
<evidence type="ECO:0000313" key="2">
    <source>
        <dbReference type="EMBL" id="MEQ2563815.1"/>
    </source>
</evidence>
<dbReference type="PANTHER" id="PTHR47099:SF1">
    <property type="entry name" value="METHYLCOBAMIDE:COM METHYLTRANSFERASE MTBA"/>
    <property type="match status" value="1"/>
</dbReference>
<dbReference type="RefSeq" id="WP_349229893.1">
    <property type="nucleotide sequence ID" value="NZ_JBBMFJ010000025.1"/>
</dbReference>